<dbReference type="STRING" id="9925.ENSCHIP00000031540"/>
<dbReference type="AlphaFoldDB" id="A0A452G4X7"/>
<organism evidence="1 2">
    <name type="scientific">Capra hircus</name>
    <name type="common">Goat</name>
    <dbReference type="NCBI Taxonomy" id="9925"/>
    <lineage>
        <taxon>Eukaryota</taxon>
        <taxon>Metazoa</taxon>
        <taxon>Chordata</taxon>
        <taxon>Craniata</taxon>
        <taxon>Vertebrata</taxon>
        <taxon>Euteleostomi</taxon>
        <taxon>Mammalia</taxon>
        <taxon>Eutheria</taxon>
        <taxon>Laurasiatheria</taxon>
        <taxon>Artiodactyla</taxon>
        <taxon>Ruminantia</taxon>
        <taxon>Pecora</taxon>
        <taxon>Bovidae</taxon>
        <taxon>Caprinae</taxon>
        <taxon>Capra</taxon>
    </lineage>
</organism>
<dbReference type="Ensembl" id="ENSCHIT00000039414.1">
    <property type="protein sequence ID" value="ENSCHIP00000031540.1"/>
    <property type="gene ID" value="ENSCHIG00000025857.1"/>
</dbReference>
<evidence type="ECO:0000313" key="2">
    <source>
        <dbReference type="Proteomes" id="UP000291000"/>
    </source>
</evidence>
<reference evidence="1" key="2">
    <citation type="submission" date="2025-08" db="UniProtKB">
        <authorList>
            <consortium name="Ensembl"/>
        </authorList>
    </citation>
    <scope>IDENTIFICATION</scope>
</reference>
<keyword evidence="2" id="KW-1185">Reference proteome</keyword>
<proteinExistence type="predicted"/>
<dbReference type="EMBL" id="LWLT01000003">
    <property type="status" value="NOT_ANNOTATED_CDS"/>
    <property type="molecule type" value="Genomic_DNA"/>
</dbReference>
<dbReference type="Proteomes" id="UP000291000">
    <property type="component" value="Chromosome 4"/>
</dbReference>
<reference evidence="1 2" key="1">
    <citation type="submission" date="2016-04" db="EMBL/GenBank/DDBJ databases">
        <title>Polished mammalian reference genomes with single-molecule sequencing and chromosome conformation capture applied to the Capra hircus genome.</title>
        <authorList>
            <person name="Bickhart D.M."/>
            <person name="Koren S."/>
            <person name="Rosen B."/>
            <person name="Hastie A."/>
            <person name="Liachko I."/>
            <person name="Sullivan S.T."/>
            <person name="Burton J."/>
            <person name="Sayre B.L."/>
            <person name="Huson H.J."/>
            <person name="Lee J."/>
            <person name="Lam E."/>
            <person name="Kelley C.M."/>
            <person name="Hutchison J.L."/>
            <person name="Zhou Y."/>
            <person name="Sun J."/>
            <person name="Crisa A."/>
            <person name="Schwartz J.C."/>
            <person name="Hammond J.A."/>
            <person name="Schroeder S.G."/>
            <person name="Liu G.E."/>
            <person name="Dunham M."/>
            <person name="Shendure J."/>
            <person name="Sonstegard T.S."/>
            <person name="Phillippy A.M."/>
            <person name="Van Tassell C.P."/>
            <person name="Smith T.P."/>
        </authorList>
    </citation>
    <scope>NUCLEOTIDE SEQUENCE [LARGE SCALE GENOMIC DNA]</scope>
</reference>
<reference evidence="1" key="3">
    <citation type="submission" date="2025-09" db="UniProtKB">
        <authorList>
            <consortium name="Ensembl"/>
        </authorList>
    </citation>
    <scope>IDENTIFICATION</scope>
</reference>
<dbReference type="Bgee" id="ENSCHIG00000025857">
    <property type="expression patterns" value="Expressed in cerebellum and 2 other cell types or tissues"/>
</dbReference>
<protein>
    <submittedName>
        <fullName evidence="1">Uncharacterized protein</fullName>
    </submittedName>
</protein>
<sequence length="62" mass="6385">PPPSSFSSPCRAGMVAEAAATEGSSGPAGLPLGRSFSNYRPFEPQALGSSRSWRLTGFGRKG</sequence>
<evidence type="ECO:0000313" key="1">
    <source>
        <dbReference type="Ensembl" id="ENSCHIP00000031540.1"/>
    </source>
</evidence>
<name>A0A452G4X7_CAPHI</name>
<accession>A0A452G4X7</accession>
<dbReference type="GeneTree" id="ENSGT00950000185111"/>